<name>A0A7J0BN85_9BACT</name>
<dbReference type="Proteomes" id="UP000503840">
    <property type="component" value="Unassembled WGS sequence"/>
</dbReference>
<dbReference type="AlphaFoldDB" id="A0A7J0BN85"/>
<proteinExistence type="predicted"/>
<comment type="caution">
    <text evidence="1">The sequence shown here is derived from an EMBL/GenBank/DDBJ whole genome shotgun (WGS) entry which is preliminary data.</text>
</comment>
<evidence type="ECO:0000313" key="1">
    <source>
        <dbReference type="EMBL" id="GFM35136.1"/>
    </source>
</evidence>
<reference evidence="1 2" key="1">
    <citation type="submission" date="2020-05" db="EMBL/GenBank/DDBJ databases">
        <title>Draft genome sequence of Desulfovibrio sp. strain HN2T.</title>
        <authorList>
            <person name="Ueno A."/>
            <person name="Tamazawa S."/>
            <person name="Tamamura S."/>
            <person name="Murakami T."/>
            <person name="Kiyama T."/>
            <person name="Inomata H."/>
            <person name="Amano Y."/>
            <person name="Miyakawa K."/>
            <person name="Tamaki H."/>
            <person name="Naganuma T."/>
            <person name="Kaneko K."/>
        </authorList>
    </citation>
    <scope>NUCLEOTIDE SEQUENCE [LARGE SCALE GENOMIC DNA]</scope>
    <source>
        <strain evidence="1 2">HN2</strain>
    </source>
</reference>
<accession>A0A7J0BN85</accession>
<dbReference type="EMBL" id="BLVO01000016">
    <property type="protein sequence ID" value="GFM35136.1"/>
    <property type="molecule type" value="Genomic_DNA"/>
</dbReference>
<sequence>MQIENVDCIPELDAGVRHHFSVVEDGLKHELLFLKKDINLIVFLPSWNSKRKAIYSSRPEFTRNAWCDLPYSTVCVSDPTMLDYPDVRSGWHLGRADCDALDGLIRIIQKIRTVNGMNGKLLFYGSSMGGFTALRAASCIEGALAIAEVPQLDLRKFKPSRLLLGNIFNINFEENVYPSNIVHRINVIDMFVEKQNVPRCYIVQKESDQLHLKEHLLPFLSQLYNLPFSSDNIHVEIIGAGADASGHSALSKHEAMSRIDFMLGGGCCDGSGPGVWRMLVQSVLSHSSVAKVSAFVGAVYNRVRSKF</sequence>
<protein>
    <submittedName>
        <fullName evidence="1">Uncharacterized protein</fullName>
    </submittedName>
</protein>
<dbReference type="InterPro" id="IPR029058">
    <property type="entry name" value="AB_hydrolase_fold"/>
</dbReference>
<dbReference type="SUPFAM" id="SSF53474">
    <property type="entry name" value="alpha/beta-Hydrolases"/>
    <property type="match status" value="1"/>
</dbReference>
<organism evidence="1 2">
    <name type="scientific">Desulfovibrio subterraneus</name>
    <dbReference type="NCBI Taxonomy" id="2718620"/>
    <lineage>
        <taxon>Bacteria</taxon>
        <taxon>Pseudomonadati</taxon>
        <taxon>Thermodesulfobacteriota</taxon>
        <taxon>Desulfovibrionia</taxon>
        <taxon>Desulfovibrionales</taxon>
        <taxon>Desulfovibrionaceae</taxon>
        <taxon>Desulfovibrio</taxon>
    </lineage>
</organism>
<evidence type="ECO:0000313" key="2">
    <source>
        <dbReference type="Proteomes" id="UP000503840"/>
    </source>
</evidence>
<keyword evidence="2" id="KW-1185">Reference proteome</keyword>
<gene>
    <name evidence="1" type="ORF">DSM101010T_35010</name>
</gene>